<keyword evidence="2" id="KW-1185">Reference proteome</keyword>
<name>A0ABV5JI33_9RHOB</name>
<organism evidence="1 2">
    <name type="scientific">Pseudohalocynthiibacter aestuariivivens</name>
    <dbReference type="NCBI Taxonomy" id="1591409"/>
    <lineage>
        <taxon>Bacteria</taxon>
        <taxon>Pseudomonadati</taxon>
        <taxon>Pseudomonadota</taxon>
        <taxon>Alphaproteobacteria</taxon>
        <taxon>Rhodobacterales</taxon>
        <taxon>Paracoccaceae</taxon>
        <taxon>Pseudohalocynthiibacter</taxon>
    </lineage>
</organism>
<accession>A0ABV5JI33</accession>
<reference evidence="1 2" key="1">
    <citation type="submission" date="2024-09" db="EMBL/GenBank/DDBJ databases">
        <authorList>
            <person name="Sun Q."/>
            <person name="Mori K."/>
        </authorList>
    </citation>
    <scope>NUCLEOTIDE SEQUENCE [LARGE SCALE GENOMIC DNA]</scope>
    <source>
        <strain evidence="1 2">CECT 8726</strain>
    </source>
</reference>
<evidence type="ECO:0000313" key="1">
    <source>
        <dbReference type="EMBL" id="MFB9233119.1"/>
    </source>
</evidence>
<sequence>MKFSTREDIEAPIEHVFQAISDFDGFERSALRRGAEVQRRERLTEPGAEKGWDIGFEFRGKPRRIVAELTHFDAPNGLQVATATPGIAGDLVAELVPLSRSRTRLRFSLEMRPTSLGGRLTIQSLKLAKGNLTRRFVARVAKFAIDVEDRYKKY</sequence>
<protein>
    <submittedName>
        <fullName evidence="1">SRPBCC family protein</fullName>
    </submittedName>
</protein>
<evidence type="ECO:0000313" key="2">
    <source>
        <dbReference type="Proteomes" id="UP001589683"/>
    </source>
</evidence>
<comment type="caution">
    <text evidence="1">The sequence shown here is derived from an EMBL/GenBank/DDBJ whole genome shotgun (WGS) entry which is preliminary data.</text>
</comment>
<proteinExistence type="predicted"/>
<gene>
    <name evidence="1" type="ORF">ACFFUT_15110</name>
</gene>
<dbReference type="InterPro" id="IPR023393">
    <property type="entry name" value="START-like_dom_sf"/>
</dbReference>
<dbReference type="RefSeq" id="WP_213889262.1">
    <property type="nucleotide sequence ID" value="NZ_JAGFNU010000006.1"/>
</dbReference>
<dbReference type="EMBL" id="JBHMEA010000048">
    <property type="protein sequence ID" value="MFB9233119.1"/>
    <property type="molecule type" value="Genomic_DNA"/>
</dbReference>
<dbReference type="SUPFAM" id="SSF55961">
    <property type="entry name" value="Bet v1-like"/>
    <property type="match status" value="1"/>
</dbReference>
<dbReference type="Proteomes" id="UP001589683">
    <property type="component" value="Unassembled WGS sequence"/>
</dbReference>
<dbReference type="CDD" id="cd07812">
    <property type="entry name" value="SRPBCC"/>
    <property type="match status" value="1"/>
</dbReference>
<dbReference type="Gene3D" id="3.30.530.20">
    <property type="match status" value="1"/>
</dbReference>